<evidence type="ECO:0000313" key="1">
    <source>
        <dbReference type="EMBL" id="PNX93630.1"/>
    </source>
</evidence>
<dbReference type="Proteomes" id="UP000236291">
    <property type="component" value="Unassembled WGS sequence"/>
</dbReference>
<reference evidence="1 2" key="2">
    <citation type="journal article" date="2017" name="Front. Plant Sci.">
        <title>Gene Classification and Mining of Molecular Markers Useful in Red Clover (Trifolium pratense) Breeding.</title>
        <authorList>
            <person name="Istvanek J."/>
            <person name="Dluhosova J."/>
            <person name="Dluhos P."/>
            <person name="Patkova L."/>
            <person name="Nedelnik J."/>
            <person name="Repkova J."/>
        </authorList>
    </citation>
    <scope>NUCLEOTIDE SEQUENCE [LARGE SCALE GENOMIC DNA]</scope>
    <source>
        <strain evidence="2">cv. Tatra</strain>
        <tissue evidence="1">Young leaves</tissue>
    </source>
</reference>
<name>A0A2K3MS38_TRIPR</name>
<dbReference type="AlphaFoldDB" id="A0A2K3MS38"/>
<reference evidence="1 2" key="1">
    <citation type="journal article" date="2014" name="Am. J. Bot.">
        <title>Genome assembly and annotation for red clover (Trifolium pratense; Fabaceae).</title>
        <authorList>
            <person name="Istvanek J."/>
            <person name="Jaros M."/>
            <person name="Krenek A."/>
            <person name="Repkova J."/>
        </authorList>
    </citation>
    <scope>NUCLEOTIDE SEQUENCE [LARGE SCALE GENOMIC DNA]</scope>
    <source>
        <strain evidence="2">cv. Tatra</strain>
        <tissue evidence="1">Young leaves</tissue>
    </source>
</reference>
<evidence type="ECO:0000313" key="2">
    <source>
        <dbReference type="Proteomes" id="UP000236291"/>
    </source>
</evidence>
<dbReference type="EMBL" id="ASHM01011683">
    <property type="protein sequence ID" value="PNX93630.1"/>
    <property type="molecule type" value="Genomic_DNA"/>
</dbReference>
<sequence length="58" mass="6397">MSGEVVIAKLKEGGRERKLVSCEREREVGREVERTVAVVREEEDGARTGGAALRPESE</sequence>
<accession>A0A2K3MS38</accession>
<organism evidence="1 2">
    <name type="scientific">Trifolium pratense</name>
    <name type="common">Red clover</name>
    <dbReference type="NCBI Taxonomy" id="57577"/>
    <lineage>
        <taxon>Eukaryota</taxon>
        <taxon>Viridiplantae</taxon>
        <taxon>Streptophyta</taxon>
        <taxon>Embryophyta</taxon>
        <taxon>Tracheophyta</taxon>
        <taxon>Spermatophyta</taxon>
        <taxon>Magnoliopsida</taxon>
        <taxon>eudicotyledons</taxon>
        <taxon>Gunneridae</taxon>
        <taxon>Pentapetalae</taxon>
        <taxon>rosids</taxon>
        <taxon>fabids</taxon>
        <taxon>Fabales</taxon>
        <taxon>Fabaceae</taxon>
        <taxon>Papilionoideae</taxon>
        <taxon>50 kb inversion clade</taxon>
        <taxon>NPAAA clade</taxon>
        <taxon>Hologalegina</taxon>
        <taxon>IRL clade</taxon>
        <taxon>Trifolieae</taxon>
        <taxon>Trifolium</taxon>
    </lineage>
</organism>
<gene>
    <name evidence="1" type="ORF">L195_g016785</name>
</gene>
<proteinExistence type="predicted"/>
<protein>
    <submittedName>
        <fullName evidence="1">Uncharacterized protein</fullName>
    </submittedName>
</protein>
<comment type="caution">
    <text evidence="1">The sequence shown here is derived from an EMBL/GenBank/DDBJ whole genome shotgun (WGS) entry which is preliminary data.</text>
</comment>